<dbReference type="AlphaFoldDB" id="A0A8S9II55"/>
<keyword evidence="1" id="KW-0472">Membrane</keyword>
<dbReference type="EMBL" id="QGKW02001911">
    <property type="protein sequence ID" value="KAF2569760.1"/>
    <property type="molecule type" value="Genomic_DNA"/>
</dbReference>
<proteinExistence type="predicted"/>
<comment type="caution">
    <text evidence="2">The sequence shown here is derived from an EMBL/GenBank/DDBJ whole genome shotgun (WGS) entry which is preliminary data.</text>
</comment>
<accession>A0A8S9II55</accession>
<evidence type="ECO:0000313" key="3">
    <source>
        <dbReference type="Proteomes" id="UP000712281"/>
    </source>
</evidence>
<evidence type="ECO:0000313" key="2">
    <source>
        <dbReference type="EMBL" id="KAF2569760.1"/>
    </source>
</evidence>
<reference evidence="2" key="1">
    <citation type="submission" date="2019-12" db="EMBL/GenBank/DDBJ databases">
        <title>Genome sequencing and annotation of Brassica cretica.</title>
        <authorList>
            <person name="Studholme D.J."/>
            <person name="Sarris P.F."/>
        </authorList>
    </citation>
    <scope>NUCLEOTIDE SEQUENCE</scope>
    <source>
        <strain evidence="2">PFS-001/15</strain>
        <tissue evidence="2">Leaf</tissue>
    </source>
</reference>
<name>A0A8S9II55_BRACR</name>
<keyword evidence="1" id="KW-1133">Transmembrane helix</keyword>
<organism evidence="2 3">
    <name type="scientific">Brassica cretica</name>
    <name type="common">Mustard</name>
    <dbReference type="NCBI Taxonomy" id="69181"/>
    <lineage>
        <taxon>Eukaryota</taxon>
        <taxon>Viridiplantae</taxon>
        <taxon>Streptophyta</taxon>
        <taxon>Embryophyta</taxon>
        <taxon>Tracheophyta</taxon>
        <taxon>Spermatophyta</taxon>
        <taxon>Magnoliopsida</taxon>
        <taxon>eudicotyledons</taxon>
        <taxon>Gunneridae</taxon>
        <taxon>Pentapetalae</taxon>
        <taxon>rosids</taxon>
        <taxon>malvids</taxon>
        <taxon>Brassicales</taxon>
        <taxon>Brassicaceae</taxon>
        <taxon>Brassiceae</taxon>
        <taxon>Brassica</taxon>
    </lineage>
</organism>
<keyword evidence="1" id="KW-0812">Transmembrane</keyword>
<protein>
    <submittedName>
        <fullName evidence="2">Uncharacterized protein</fullName>
    </submittedName>
</protein>
<evidence type="ECO:0000256" key="1">
    <source>
        <dbReference type="SAM" id="Phobius"/>
    </source>
</evidence>
<sequence>MRLVIVVVGSPPNFLVVHFLRVLLILKLLFVFAPLLKPMSWGLISMFLLI</sequence>
<dbReference type="Proteomes" id="UP000712281">
    <property type="component" value="Unassembled WGS sequence"/>
</dbReference>
<feature type="transmembrane region" description="Helical" evidence="1">
    <location>
        <begin position="15"/>
        <end position="36"/>
    </location>
</feature>
<gene>
    <name evidence="2" type="ORF">F2Q68_00028427</name>
</gene>